<dbReference type="EMBL" id="JAHEWX010000030">
    <property type="protein sequence ID" value="MBT1543412.1"/>
    <property type="molecule type" value="Genomic_DNA"/>
</dbReference>
<evidence type="ECO:0008006" key="4">
    <source>
        <dbReference type="Google" id="ProtNLM"/>
    </source>
</evidence>
<feature type="signal peptide" evidence="1">
    <location>
        <begin position="1"/>
        <end position="27"/>
    </location>
</feature>
<feature type="chain" id="PRO_5040413471" description="Ig-like domain-containing protein" evidence="1">
    <location>
        <begin position="28"/>
        <end position="298"/>
    </location>
</feature>
<organism evidence="2 3">
    <name type="scientific">Curtobacterium flaccumfaciens pv. flaccumfaciens</name>
    <dbReference type="NCBI Taxonomy" id="138532"/>
    <lineage>
        <taxon>Bacteria</taxon>
        <taxon>Bacillati</taxon>
        <taxon>Actinomycetota</taxon>
        <taxon>Actinomycetes</taxon>
        <taxon>Micrococcales</taxon>
        <taxon>Microbacteriaceae</taxon>
        <taxon>Curtobacterium</taxon>
    </lineage>
</organism>
<evidence type="ECO:0000256" key="1">
    <source>
        <dbReference type="SAM" id="SignalP"/>
    </source>
</evidence>
<name>A0A9Q2ZRC9_9MICO</name>
<comment type="caution">
    <text evidence="2">The sequence shown here is derived from an EMBL/GenBank/DDBJ whole genome shotgun (WGS) entry which is preliminary data.</text>
</comment>
<sequence length="298" mass="29337">MNRRLRLLVAVLLTAVFVGGTSSAAWALWSASGTTAASTTVGTVTASIGGTSALTTAFSASVTSTTKPITLTDSGTLGGTATTTVSVASGSSTALAKAVTVVAWPVASTTACTTSTAVGTGSVSGTWASLPSMSAKLAAGASAIWCTRSTLQSSAPAGATTTVNVGLTVTSGTWSSGVVTGSFTLTTPAATVDTTPSLVCTDHGGWYVEVRWDAANRPQDTWYGAFVGSTPVGKKAQDYSAFITIAPPDVPASAGTSGTLTVTVKVLDSAGNPTSTVAGTGKVTLFTQDNGAAIRCGA</sequence>
<gene>
    <name evidence="2" type="ORF">KK103_16740</name>
</gene>
<proteinExistence type="predicted"/>
<dbReference type="Proteomes" id="UP000709437">
    <property type="component" value="Unassembled WGS sequence"/>
</dbReference>
<reference evidence="2" key="1">
    <citation type="submission" date="2021-05" db="EMBL/GenBank/DDBJ databases">
        <title>Whole genome sequence of Curtobacterium flaccumfaciens pv. flaccumfaciens strain CFBP 3417.</title>
        <authorList>
            <person name="Osdaghi E."/>
            <person name="Taghouti G."/>
            <person name="Portier P."/>
            <person name="Fazliarab A."/>
            <person name="Taghavi S.M."/>
            <person name="Briand M."/>
            <person name="Le-Saux M."/>
            <person name="Jacques M.-A."/>
        </authorList>
    </citation>
    <scope>NUCLEOTIDE SEQUENCE</scope>
    <source>
        <strain evidence="2">CFBP 3417</strain>
    </source>
</reference>
<dbReference type="RefSeq" id="WP_020381115.1">
    <property type="nucleotide sequence ID" value="NZ_JAHEWX010000030.1"/>
</dbReference>
<evidence type="ECO:0000313" key="3">
    <source>
        <dbReference type="Proteomes" id="UP000709437"/>
    </source>
</evidence>
<evidence type="ECO:0000313" key="2">
    <source>
        <dbReference type="EMBL" id="MBT1543412.1"/>
    </source>
</evidence>
<dbReference type="GeneID" id="99624400"/>
<keyword evidence="1" id="KW-0732">Signal</keyword>
<accession>A0A9Q2ZRC9</accession>
<dbReference type="AlphaFoldDB" id="A0A9Q2ZRC9"/>
<protein>
    <recommendedName>
        <fullName evidence="4">Ig-like domain-containing protein</fullName>
    </recommendedName>
</protein>